<keyword evidence="1" id="KW-0472">Membrane</keyword>
<keyword evidence="1" id="KW-1133">Transmembrane helix</keyword>
<reference evidence="2 3" key="1">
    <citation type="submission" date="2020-08" db="EMBL/GenBank/DDBJ databases">
        <title>Genomic Encyclopedia of Type Strains, Phase IV (KMG-V): Genome sequencing to study the core and pangenomes of soil and plant-associated prokaryotes.</title>
        <authorList>
            <person name="Whitman W."/>
        </authorList>
    </citation>
    <scope>NUCLEOTIDE SEQUENCE [LARGE SCALE GENOMIC DNA]</scope>
    <source>
        <strain evidence="2 3">M8UP14</strain>
    </source>
</reference>
<feature type="transmembrane region" description="Helical" evidence="1">
    <location>
        <begin position="95"/>
        <end position="116"/>
    </location>
</feature>
<name>A0A7W7ZEL9_9BACT</name>
<evidence type="ECO:0000313" key="3">
    <source>
        <dbReference type="Proteomes" id="UP000540989"/>
    </source>
</evidence>
<feature type="transmembrane region" description="Helical" evidence="1">
    <location>
        <begin position="66"/>
        <end position="83"/>
    </location>
</feature>
<feature type="transmembrane region" description="Helical" evidence="1">
    <location>
        <begin position="152"/>
        <end position="170"/>
    </location>
</feature>
<dbReference type="Proteomes" id="UP000540989">
    <property type="component" value="Unassembled WGS sequence"/>
</dbReference>
<evidence type="ECO:0000313" key="2">
    <source>
        <dbReference type="EMBL" id="MBB5058494.1"/>
    </source>
</evidence>
<proteinExistence type="predicted"/>
<sequence>MSSNLPDFDKAEYVGQHPDQIVSGDVETFEERADHVRFVHAITYGIAAAIVGSILYAAFTILTNIVIGYFAVGVGYLVGKAMLHATQGLGGRKFQIASAVLTYIGVSMAAVPEILWAFHKKGADLSHIGARGMFALAEYGIASPILRLQRNVGSGLIGLFILFIGIRFAWRMTADRRLPQ</sequence>
<accession>A0A7W7ZEL9</accession>
<keyword evidence="3" id="KW-1185">Reference proteome</keyword>
<dbReference type="EMBL" id="JACHIP010000004">
    <property type="protein sequence ID" value="MBB5058494.1"/>
    <property type="molecule type" value="Genomic_DNA"/>
</dbReference>
<evidence type="ECO:0000256" key="1">
    <source>
        <dbReference type="SAM" id="Phobius"/>
    </source>
</evidence>
<comment type="caution">
    <text evidence="2">The sequence shown here is derived from an EMBL/GenBank/DDBJ whole genome shotgun (WGS) entry which is preliminary data.</text>
</comment>
<organism evidence="2 3">
    <name type="scientific">Granulicella aggregans</name>
    <dbReference type="NCBI Taxonomy" id="474949"/>
    <lineage>
        <taxon>Bacteria</taxon>
        <taxon>Pseudomonadati</taxon>
        <taxon>Acidobacteriota</taxon>
        <taxon>Terriglobia</taxon>
        <taxon>Terriglobales</taxon>
        <taxon>Acidobacteriaceae</taxon>
        <taxon>Granulicella</taxon>
    </lineage>
</organism>
<dbReference type="AlphaFoldDB" id="A0A7W7ZEL9"/>
<dbReference type="RefSeq" id="WP_184218175.1">
    <property type="nucleotide sequence ID" value="NZ_JACHIP010000004.1"/>
</dbReference>
<protein>
    <submittedName>
        <fullName evidence="2">Uncharacterized protein</fullName>
    </submittedName>
</protein>
<gene>
    <name evidence="2" type="ORF">HDF16_003208</name>
</gene>
<keyword evidence="1" id="KW-0812">Transmembrane</keyword>
<feature type="transmembrane region" description="Helical" evidence="1">
    <location>
        <begin position="38"/>
        <end position="59"/>
    </location>
</feature>